<reference evidence="1" key="1">
    <citation type="submission" date="2016-10" db="EMBL/GenBank/DDBJ databases">
        <authorList>
            <person name="de Groot N.N."/>
        </authorList>
    </citation>
    <scope>NUCLEOTIDE SEQUENCE [LARGE SCALE GENOMIC DNA]</scope>
    <source>
        <strain evidence="1">ATCC 20501</strain>
    </source>
</reference>
<evidence type="ECO:0000313" key="3">
    <source>
        <dbReference type="Proteomes" id="UP000199690"/>
    </source>
</evidence>
<dbReference type="EMBL" id="FNVB01000002">
    <property type="protein sequence ID" value="SEF87794.1"/>
    <property type="molecule type" value="Genomic_DNA"/>
</dbReference>
<evidence type="ECO:0000313" key="2">
    <source>
        <dbReference type="EMBL" id="SFC59850.1"/>
    </source>
</evidence>
<protein>
    <submittedName>
        <fullName evidence="1">Uncharacterized protein</fullName>
    </submittedName>
</protein>
<dbReference type="AlphaFoldDB" id="A0A1H5VKL2"/>
<dbReference type="Proteomes" id="UP000199690">
    <property type="component" value="Unassembled WGS sequence"/>
</dbReference>
<proteinExistence type="predicted"/>
<evidence type="ECO:0000313" key="4">
    <source>
        <dbReference type="Proteomes" id="UP000236729"/>
    </source>
</evidence>
<name>A0A1H5VKL2_9PSEU</name>
<gene>
    <name evidence="1" type="ORF">SAMN02982929_00909</name>
    <name evidence="2" type="ORF">SAMN05216506_1011161</name>
</gene>
<dbReference type="EMBL" id="FOME01000001">
    <property type="protein sequence ID" value="SFC59850.1"/>
    <property type="molecule type" value="Genomic_DNA"/>
</dbReference>
<organism evidence="1 4">
    <name type="scientific">Saccharopolyspora kobensis</name>
    <dbReference type="NCBI Taxonomy" id="146035"/>
    <lineage>
        <taxon>Bacteria</taxon>
        <taxon>Bacillati</taxon>
        <taxon>Actinomycetota</taxon>
        <taxon>Actinomycetes</taxon>
        <taxon>Pseudonocardiales</taxon>
        <taxon>Pseudonocardiaceae</taxon>
        <taxon>Saccharopolyspora</taxon>
    </lineage>
</organism>
<dbReference type="Proteomes" id="UP000236729">
    <property type="component" value="Unassembled WGS sequence"/>
</dbReference>
<evidence type="ECO:0000313" key="1">
    <source>
        <dbReference type="EMBL" id="SEF87794.1"/>
    </source>
</evidence>
<reference evidence="3 4" key="2">
    <citation type="submission" date="2016-10" db="EMBL/GenBank/DDBJ databases">
        <authorList>
            <person name="Varghese N."/>
            <person name="Submissions S."/>
        </authorList>
    </citation>
    <scope>NUCLEOTIDE SEQUENCE [LARGE SCALE GENOMIC DNA]</scope>
    <source>
        <strain evidence="4">ATCC 20501</strain>
        <strain evidence="2 3">CGMCC 4.3529</strain>
    </source>
</reference>
<sequence length="95" mass="10581">MAAEGVTALRTAGGEYRVEVRQAETTTTHRVLFSPELLDQLNVAAPDEEQFVVESVRYLLERVPAAALPQEIDLDGLPHEDIGYLPHVRRRMVVG</sequence>
<dbReference type="RefSeq" id="WP_093346854.1">
    <property type="nucleotide sequence ID" value="NZ_FNVB01000002.1"/>
</dbReference>
<accession>A0A1I1KQV8</accession>
<accession>A0A1H5VKL2</accession>
<keyword evidence="3" id="KW-1185">Reference proteome</keyword>